<dbReference type="Gene3D" id="1.10.3910.10">
    <property type="entry name" value="SP0561-like"/>
    <property type="match status" value="1"/>
</dbReference>
<gene>
    <name evidence="2" type="ORF">MNB_SM-3-1347</name>
</gene>
<reference evidence="2" key="1">
    <citation type="submission" date="2016-10" db="EMBL/GenBank/DDBJ databases">
        <authorList>
            <person name="de Groot N.N."/>
        </authorList>
    </citation>
    <scope>NUCLEOTIDE SEQUENCE</scope>
</reference>
<dbReference type="InterPro" id="IPR015077">
    <property type="entry name" value="DUF1858"/>
</dbReference>
<dbReference type="Pfam" id="PF08984">
    <property type="entry name" value="DUF1858"/>
    <property type="match status" value="1"/>
</dbReference>
<dbReference type="EMBL" id="FPHP01000046">
    <property type="protein sequence ID" value="SFV75812.1"/>
    <property type="molecule type" value="Genomic_DNA"/>
</dbReference>
<name>A0A1W1D5W2_9ZZZZ</name>
<evidence type="ECO:0000259" key="1">
    <source>
        <dbReference type="Pfam" id="PF08984"/>
    </source>
</evidence>
<accession>A0A1W1D5W2</accession>
<feature type="domain" description="DUF1858" evidence="1">
    <location>
        <begin position="4"/>
        <end position="63"/>
    </location>
</feature>
<sequence length="169" mass="19100">MKEITLETKIAELLNDYEGMKDTLIKINPKFKKLNNPVLRRTLAKVASVKQAAIVGGMSPMDLLNQLRISVGQTPITLQNEETSKETLEIPTWITQTPKATINANTLLENDENPLAKSFALLKTLNDGDILTITSDFKPEPLIEEFEKKGYEVYSQKIETDNFITYIKK</sequence>
<evidence type="ECO:0000313" key="2">
    <source>
        <dbReference type="EMBL" id="SFV75812.1"/>
    </source>
</evidence>
<proteinExistence type="predicted"/>
<protein>
    <recommendedName>
        <fullName evidence="1">DUF1858 domain-containing protein</fullName>
    </recommendedName>
</protein>
<organism evidence="2">
    <name type="scientific">hydrothermal vent metagenome</name>
    <dbReference type="NCBI Taxonomy" id="652676"/>
    <lineage>
        <taxon>unclassified sequences</taxon>
        <taxon>metagenomes</taxon>
        <taxon>ecological metagenomes</taxon>
    </lineage>
</organism>
<dbReference type="AlphaFoldDB" id="A0A1W1D5W2"/>
<dbReference type="InterPro" id="IPR038062">
    <property type="entry name" value="ScdA-like_N_sf"/>
</dbReference>
<dbReference type="SUPFAM" id="SSF140683">
    <property type="entry name" value="SP0561-like"/>
    <property type="match status" value="1"/>
</dbReference>